<accession>A0A1I3WFR5</accession>
<keyword evidence="2" id="KW-0812">Transmembrane</keyword>
<feature type="transmembrane region" description="Helical" evidence="2">
    <location>
        <begin position="79"/>
        <end position="100"/>
    </location>
</feature>
<evidence type="ECO:0000256" key="1">
    <source>
        <dbReference type="SAM" id="MobiDB-lite"/>
    </source>
</evidence>
<feature type="region of interest" description="Disordered" evidence="1">
    <location>
        <begin position="249"/>
        <end position="271"/>
    </location>
</feature>
<proteinExistence type="predicted"/>
<sequence>MSKQKDEHSTSGVERAPPDASNESGAETAAAGTAAEASTESAAPSAAQPPGQPDPSHSADLRTDAKTGGSGAHRPKSPWLPLAAAIVTGSLIAVGGAFGLRYLDAVKPAGAATDFDARAAAIEQKVNEAGSASRIAFAALESRISSLASETGKSEASTRSALENLEQALAARPAQASQGSGAEASEPADLGPIRMRLDAIEKAVAALPAEAPPGGGGAAEQPNFAPLEKRLDAIEQKVGALEAQLAAPKANVRAQEPRENAPRESVKAEPQGHSVAVVAGSLLGKVQRGAPFAADLSALETLGVGAGALAPLRPHAATGVASERTLTEQFSPLVSPILASEPPREHESFIDELTRSASKLVHIHRDDVAGGDDLQGLVDKIESALAQRDIEDAYALWTKFPDAAKAKSQGWGEAARARIDALAAARAIQDDAVTLVVKPKS</sequence>
<keyword evidence="4" id="KW-1185">Reference proteome</keyword>
<evidence type="ECO:0000313" key="4">
    <source>
        <dbReference type="Proteomes" id="UP000198755"/>
    </source>
</evidence>
<feature type="compositionally biased region" description="Low complexity" evidence="1">
    <location>
        <begin position="173"/>
        <end position="188"/>
    </location>
</feature>
<feature type="compositionally biased region" description="Basic and acidic residues" evidence="1">
    <location>
        <begin position="255"/>
        <end position="267"/>
    </location>
</feature>
<feature type="compositionally biased region" description="Low complexity" evidence="1">
    <location>
        <begin position="23"/>
        <end position="49"/>
    </location>
</feature>
<feature type="region of interest" description="Disordered" evidence="1">
    <location>
        <begin position="169"/>
        <end position="189"/>
    </location>
</feature>
<protein>
    <submittedName>
        <fullName evidence="3">Uncharacterized conserved protein</fullName>
    </submittedName>
</protein>
<dbReference type="STRING" id="1612308.SAMN05444581_101546"/>
<organism evidence="3 4">
    <name type="scientific">Methylocapsa palsarum</name>
    <dbReference type="NCBI Taxonomy" id="1612308"/>
    <lineage>
        <taxon>Bacteria</taxon>
        <taxon>Pseudomonadati</taxon>
        <taxon>Pseudomonadota</taxon>
        <taxon>Alphaproteobacteria</taxon>
        <taxon>Hyphomicrobiales</taxon>
        <taxon>Beijerinckiaceae</taxon>
        <taxon>Methylocapsa</taxon>
    </lineage>
</organism>
<gene>
    <name evidence="3" type="ORF">SAMN05444581_101546</name>
</gene>
<keyword evidence="2" id="KW-1133">Transmembrane helix</keyword>
<dbReference type="OrthoDB" id="7163809at2"/>
<dbReference type="AlphaFoldDB" id="A0A1I3WFR5"/>
<dbReference type="RefSeq" id="WP_139223483.1">
    <property type="nucleotide sequence ID" value="NZ_FOSN01000001.1"/>
</dbReference>
<dbReference type="EMBL" id="FOSN01000001">
    <property type="protein sequence ID" value="SFK05647.1"/>
    <property type="molecule type" value="Genomic_DNA"/>
</dbReference>
<evidence type="ECO:0000313" key="3">
    <source>
        <dbReference type="EMBL" id="SFK05647.1"/>
    </source>
</evidence>
<feature type="region of interest" description="Disordered" evidence="1">
    <location>
        <begin position="1"/>
        <end position="77"/>
    </location>
</feature>
<keyword evidence="2" id="KW-0472">Membrane</keyword>
<name>A0A1I3WFR5_9HYPH</name>
<evidence type="ECO:0000256" key="2">
    <source>
        <dbReference type="SAM" id="Phobius"/>
    </source>
</evidence>
<reference evidence="3 4" key="1">
    <citation type="submission" date="2016-10" db="EMBL/GenBank/DDBJ databases">
        <authorList>
            <person name="de Groot N.N."/>
        </authorList>
    </citation>
    <scope>NUCLEOTIDE SEQUENCE [LARGE SCALE GENOMIC DNA]</scope>
    <source>
        <strain evidence="3 4">NE2</strain>
    </source>
</reference>
<dbReference type="Proteomes" id="UP000198755">
    <property type="component" value="Unassembled WGS sequence"/>
</dbReference>